<organism evidence="1">
    <name type="scientific">freshwater metagenome</name>
    <dbReference type="NCBI Taxonomy" id="449393"/>
    <lineage>
        <taxon>unclassified sequences</taxon>
        <taxon>metagenomes</taxon>
        <taxon>ecological metagenomes</taxon>
    </lineage>
</organism>
<name>A0A6J6HD18_9ZZZZ</name>
<protein>
    <submittedName>
        <fullName evidence="1">Unannotated protein</fullName>
    </submittedName>
</protein>
<gene>
    <name evidence="1" type="ORF">UFOPK1874_00308</name>
</gene>
<sequence length="165" mass="18916">MNKSKWKIVTAMRHWSAAEPSSIISCEYCTAHSTYTTSLVDDQGGAHEVHFHCDPHGDDAIALLESLQREGQRWVVEERHWMHIWKVGFKSCASCRADSRYVATQLDERGEIVVQDFYCKRHVPKATEQIERTGEVDDVVTDLTFRFGSSHRVSFDESGELKINE</sequence>
<proteinExistence type="predicted"/>
<reference evidence="1" key="1">
    <citation type="submission" date="2020-05" db="EMBL/GenBank/DDBJ databases">
        <authorList>
            <person name="Chiriac C."/>
            <person name="Salcher M."/>
            <person name="Ghai R."/>
            <person name="Kavagutti S V."/>
        </authorList>
    </citation>
    <scope>NUCLEOTIDE SEQUENCE</scope>
</reference>
<dbReference type="AlphaFoldDB" id="A0A6J6HD18"/>
<evidence type="ECO:0000313" key="1">
    <source>
        <dbReference type="EMBL" id="CAB4609205.1"/>
    </source>
</evidence>
<dbReference type="EMBL" id="CAEZUX010000017">
    <property type="protein sequence ID" value="CAB4609205.1"/>
    <property type="molecule type" value="Genomic_DNA"/>
</dbReference>
<accession>A0A6J6HD18</accession>